<comment type="similarity">
    <text evidence="1">Belongs to the enoyl-CoA hydratase/isomerase family.</text>
</comment>
<dbReference type="AlphaFoldDB" id="A0A1T5B4E8"/>
<dbReference type="Pfam" id="PF00378">
    <property type="entry name" value="ECH_1"/>
    <property type="match status" value="1"/>
</dbReference>
<dbReference type="SUPFAM" id="SSF52096">
    <property type="entry name" value="ClpP/crotonase"/>
    <property type="match status" value="1"/>
</dbReference>
<evidence type="ECO:0000313" key="3">
    <source>
        <dbReference type="Proteomes" id="UP000189981"/>
    </source>
</evidence>
<dbReference type="EMBL" id="FUYR01000001">
    <property type="protein sequence ID" value="SKB42148.1"/>
    <property type="molecule type" value="Genomic_DNA"/>
</dbReference>
<proteinExistence type="inferred from homology"/>
<gene>
    <name evidence="2" type="ORF">SAMN05661099_1283</name>
</gene>
<dbReference type="InterPro" id="IPR051683">
    <property type="entry name" value="Enoyl-CoA_Hydratase/Isomerase"/>
</dbReference>
<sequence>MITTRQALTELTKYSTENRVAYITINRPEKRNALNPALVEELTDQFLRAGHDNDAKVVVLKAAGEVFSAGADLEYLQQLQNNSSQDDLEDTIAIKELLWNIYTLPKLVVAQVEGHAIAGGCGLAAVCDVVYAVPESKFGYTEVRIGFIPALVSCFLVRKLGEGRAKELLLSGDLIDAATASSYGLINFVTEKSEIASSVRNYAERMAVSASGQSVALTKQLLHTAQNLNLEESLEAAIKLNVQTRSSEDCKKGIASFLNKEKLGW</sequence>
<organism evidence="2 3">
    <name type="scientific">Daejeonella lutea</name>
    <dbReference type="NCBI Taxonomy" id="572036"/>
    <lineage>
        <taxon>Bacteria</taxon>
        <taxon>Pseudomonadati</taxon>
        <taxon>Bacteroidota</taxon>
        <taxon>Sphingobacteriia</taxon>
        <taxon>Sphingobacteriales</taxon>
        <taxon>Sphingobacteriaceae</taxon>
        <taxon>Daejeonella</taxon>
    </lineage>
</organism>
<dbReference type="GO" id="GO:0003824">
    <property type="term" value="F:catalytic activity"/>
    <property type="evidence" value="ECO:0007669"/>
    <property type="project" value="UniProtKB-ARBA"/>
</dbReference>
<accession>A0A1T5B4E8</accession>
<keyword evidence="3" id="KW-1185">Reference proteome</keyword>
<dbReference type="CDD" id="cd06558">
    <property type="entry name" value="crotonase-like"/>
    <property type="match status" value="1"/>
</dbReference>
<dbReference type="Gene3D" id="3.90.226.10">
    <property type="entry name" value="2-enoyl-CoA Hydratase, Chain A, domain 1"/>
    <property type="match status" value="1"/>
</dbReference>
<name>A0A1T5B4E8_9SPHI</name>
<dbReference type="Proteomes" id="UP000189981">
    <property type="component" value="Unassembled WGS sequence"/>
</dbReference>
<protein>
    <submittedName>
        <fullName evidence="2">Methylglutaconyl-CoA hydratase</fullName>
    </submittedName>
</protein>
<dbReference type="InterPro" id="IPR001753">
    <property type="entry name" value="Enoyl-CoA_hydra/iso"/>
</dbReference>
<dbReference type="PANTHER" id="PTHR42964">
    <property type="entry name" value="ENOYL-COA HYDRATASE"/>
    <property type="match status" value="1"/>
</dbReference>
<dbReference type="STRING" id="572036.SAMN05661099_1283"/>
<dbReference type="PANTHER" id="PTHR42964:SF1">
    <property type="entry name" value="POLYKETIDE BIOSYNTHESIS ENOYL-COA HYDRATASE PKSH-RELATED"/>
    <property type="match status" value="1"/>
</dbReference>
<evidence type="ECO:0000313" key="2">
    <source>
        <dbReference type="EMBL" id="SKB42148.1"/>
    </source>
</evidence>
<reference evidence="3" key="1">
    <citation type="submission" date="2017-02" db="EMBL/GenBank/DDBJ databases">
        <authorList>
            <person name="Varghese N."/>
            <person name="Submissions S."/>
        </authorList>
    </citation>
    <scope>NUCLEOTIDE SEQUENCE [LARGE SCALE GENOMIC DNA]</scope>
    <source>
        <strain evidence="3">DSM 22385</strain>
    </source>
</reference>
<evidence type="ECO:0000256" key="1">
    <source>
        <dbReference type="ARBA" id="ARBA00005254"/>
    </source>
</evidence>
<dbReference type="InterPro" id="IPR029045">
    <property type="entry name" value="ClpP/crotonase-like_dom_sf"/>
</dbReference>